<dbReference type="InterPro" id="IPR007694">
    <property type="entry name" value="DNA_helicase_DnaB-like_C"/>
</dbReference>
<evidence type="ECO:0000259" key="2">
    <source>
        <dbReference type="PROSITE" id="PS51199"/>
    </source>
</evidence>
<keyword evidence="4" id="KW-1185">Reference proteome</keyword>
<dbReference type="GO" id="GO:0043139">
    <property type="term" value="F:5'-3' DNA helicase activity"/>
    <property type="evidence" value="ECO:0007669"/>
    <property type="project" value="InterPro"/>
</dbReference>
<dbReference type="EMBL" id="CP000086">
    <property type="protein sequence ID" value="ABC39288.1"/>
    <property type="molecule type" value="Genomic_DNA"/>
</dbReference>
<protein>
    <submittedName>
        <fullName evidence="3">Phage related protein</fullName>
    </submittedName>
</protein>
<dbReference type="Gene3D" id="3.40.50.300">
    <property type="entry name" value="P-loop containing nucleotide triphosphate hydrolases"/>
    <property type="match status" value="1"/>
</dbReference>
<dbReference type="GO" id="GO:0003697">
    <property type="term" value="F:single-stranded DNA binding"/>
    <property type="evidence" value="ECO:0007669"/>
    <property type="project" value="InterPro"/>
</dbReference>
<organism evidence="3 4">
    <name type="scientific">Burkholderia thailandensis (strain ATCC 700388 / DSM 13276 / CCUG 48851 / CIP 106301 / E264)</name>
    <dbReference type="NCBI Taxonomy" id="271848"/>
    <lineage>
        <taxon>Bacteria</taxon>
        <taxon>Pseudomonadati</taxon>
        <taxon>Pseudomonadota</taxon>
        <taxon>Betaproteobacteria</taxon>
        <taxon>Burkholderiales</taxon>
        <taxon>Burkholderiaceae</taxon>
        <taxon>Burkholderia</taxon>
        <taxon>pseudomallei group</taxon>
    </lineage>
</organism>
<dbReference type="PANTHER" id="PTHR12873">
    <property type="entry name" value="T7-LIKE MITOCHONDRIAL DNA HELICASE"/>
    <property type="match status" value="1"/>
</dbReference>
<dbReference type="PROSITE" id="PS51199">
    <property type="entry name" value="SF4_HELICASE"/>
    <property type="match status" value="1"/>
</dbReference>
<sequence>MTFDGAKDANDFLLSGATQEDFQRCMDAGRTFDPDELKSISEFWSGVKALFYPASDDAHDPFLSFCGRSEPWFEFRQGEITVWSGYNGHGKSLLLNQVLLGLMNQGERACVFSGEMTPVRQGKRIAKQLGGLDRPTPEYLDAMAEWLRDRMWSFAVVGTASIERLLTVFTYAYKRYGIRHCVIDSLMMTNVQSDGPGAITAQKDAMRMLANWARANGTHVHLVAHPRKSQDEKHIPGKQDVAGAGVITDAADNVFSVWSAQKHEVEYGDDEPDAYLQLHKQRNGDVQQRKLALFFNRAAQQFSTSSYRQPHVYLPFQKPAASPSRQACSDFSPCESPSRWFR</sequence>
<proteinExistence type="predicted"/>
<gene>
    <name evidence="3" type="ordered locus">BTH_I0913</name>
</gene>
<dbReference type="RefSeq" id="WP_009892411.1">
    <property type="nucleotide sequence ID" value="NC_007651.1"/>
</dbReference>
<dbReference type="GO" id="GO:0005524">
    <property type="term" value="F:ATP binding"/>
    <property type="evidence" value="ECO:0007669"/>
    <property type="project" value="InterPro"/>
</dbReference>
<reference evidence="3 4" key="1">
    <citation type="journal article" date="2005" name="BMC Genomics">
        <title>Bacterial genome adaptation to niches: divergence of the potential virulence genes in three Burkholderia species of different survival strategies.</title>
        <authorList>
            <person name="Kim H.S."/>
            <person name="Schell M.A."/>
            <person name="Yu Y."/>
            <person name="Ulrich R.L."/>
            <person name="Sarria S.H."/>
            <person name="Nierman W.C."/>
            <person name="DeShazer D."/>
        </authorList>
    </citation>
    <scope>NUCLEOTIDE SEQUENCE [LARGE SCALE GENOMIC DNA]</scope>
    <source>
        <strain evidence="4">ATCC 700388 / DSM 13276 / CCUG 48851 / CIP 106301 / E264</strain>
    </source>
</reference>
<name>Q2T030_BURTA</name>
<evidence type="ECO:0000313" key="3">
    <source>
        <dbReference type="EMBL" id="ABC39288.1"/>
    </source>
</evidence>
<feature type="region of interest" description="Disordered" evidence="1">
    <location>
        <begin position="321"/>
        <end position="342"/>
    </location>
</feature>
<dbReference type="HOGENOM" id="CLU_069769_0_0_4"/>
<dbReference type="KEGG" id="bte:BTH_I0913"/>
<dbReference type="InterPro" id="IPR027417">
    <property type="entry name" value="P-loop_NTPase"/>
</dbReference>
<dbReference type="AlphaFoldDB" id="Q2T030"/>
<accession>Q2T030</accession>
<dbReference type="GO" id="GO:0006260">
    <property type="term" value="P:DNA replication"/>
    <property type="evidence" value="ECO:0007669"/>
    <property type="project" value="InterPro"/>
</dbReference>
<dbReference type="Proteomes" id="UP000001930">
    <property type="component" value="Chromosome I"/>
</dbReference>
<evidence type="ECO:0000256" key="1">
    <source>
        <dbReference type="SAM" id="MobiDB-lite"/>
    </source>
</evidence>
<dbReference type="GeneID" id="45120669"/>
<dbReference type="Pfam" id="PF13481">
    <property type="entry name" value="AAA_25"/>
    <property type="match status" value="1"/>
</dbReference>
<dbReference type="InterPro" id="IPR027032">
    <property type="entry name" value="Twinkle-like"/>
</dbReference>
<dbReference type="PANTHER" id="PTHR12873:SF6">
    <property type="entry name" value="TOPRIM DOMAIN-CONTAINING PROTEIN"/>
    <property type="match status" value="1"/>
</dbReference>
<dbReference type="SUPFAM" id="SSF52540">
    <property type="entry name" value="P-loop containing nucleoside triphosphate hydrolases"/>
    <property type="match status" value="1"/>
</dbReference>
<evidence type="ECO:0000313" key="4">
    <source>
        <dbReference type="Proteomes" id="UP000001930"/>
    </source>
</evidence>
<feature type="domain" description="SF4 helicase" evidence="2">
    <location>
        <begin position="54"/>
        <end position="309"/>
    </location>
</feature>